<accession>A0AAE2RIM3</accession>
<keyword evidence="1" id="KW-0472">Membrane</keyword>
<feature type="transmembrane region" description="Helical" evidence="1">
    <location>
        <begin position="52"/>
        <end position="78"/>
    </location>
</feature>
<keyword evidence="1" id="KW-0812">Transmembrane</keyword>
<sequence length="196" mass="21956">MLRRLYDWTMSLAARKSAEAWLGAISFVESSIFLVPADVLFLPMALAKPEKVWRYATIATITSVLGGIAGWFLGYYAYESIARPILEFYGKADAFDQLRLSVDYETVVLLLITSGLAHLPPIKVVTILSGVAHVDIWLFIMTAIIARGGRFFLLAWLLRRYGEPIRHFIEKRLGLIAAVGAIVLIALFVAYRLLVH</sequence>
<dbReference type="PANTHER" id="PTHR42709">
    <property type="entry name" value="ALKALINE PHOSPHATASE LIKE PROTEIN"/>
    <property type="match status" value="1"/>
</dbReference>
<feature type="transmembrane region" description="Helical" evidence="1">
    <location>
        <begin position="173"/>
        <end position="194"/>
    </location>
</feature>
<dbReference type="AlphaFoldDB" id="A0AAE2RIM3"/>
<dbReference type="GO" id="GO:0005886">
    <property type="term" value="C:plasma membrane"/>
    <property type="evidence" value="ECO:0007669"/>
    <property type="project" value="TreeGrafter"/>
</dbReference>
<evidence type="ECO:0000313" key="2">
    <source>
        <dbReference type="EMBL" id="MBF2718079.1"/>
    </source>
</evidence>
<dbReference type="Proteomes" id="UP000655037">
    <property type="component" value="Unassembled WGS sequence"/>
</dbReference>
<feature type="transmembrane region" description="Helical" evidence="1">
    <location>
        <begin position="136"/>
        <end position="158"/>
    </location>
</feature>
<organism evidence="2 3">
    <name type="scientific">Agrobacterium vitis</name>
    <name type="common">Rhizobium vitis</name>
    <dbReference type="NCBI Taxonomy" id="373"/>
    <lineage>
        <taxon>Bacteria</taxon>
        <taxon>Pseudomonadati</taxon>
        <taxon>Pseudomonadota</taxon>
        <taxon>Alphaproteobacteria</taxon>
        <taxon>Hyphomicrobiales</taxon>
        <taxon>Rhizobiaceae</taxon>
        <taxon>Rhizobium/Agrobacterium group</taxon>
        <taxon>Agrobacterium</taxon>
    </lineage>
</organism>
<evidence type="ECO:0000256" key="1">
    <source>
        <dbReference type="SAM" id="Phobius"/>
    </source>
</evidence>
<keyword evidence="1" id="KW-1133">Transmembrane helix</keyword>
<gene>
    <name evidence="2" type="ORF">IEI95_028135</name>
</gene>
<dbReference type="EMBL" id="JACXXJ020000005">
    <property type="protein sequence ID" value="MBF2718079.1"/>
    <property type="molecule type" value="Genomic_DNA"/>
</dbReference>
<dbReference type="PANTHER" id="PTHR42709:SF11">
    <property type="entry name" value="DEDA FAMILY PROTEIN"/>
    <property type="match status" value="1"/>
</dbReference>
<reference evidence="2" key="1">
    <citation type="submission" date="2020-11" db="EMBL/GenBank/DDBJ databases">
        <title>Agrobacterium vitis strain K377 genome.</title>
        <authorList>
            <person name="Xi H."/>
        </authorList>
    </citation>
    <scope>NUCLEOTIDE SEQUENCE</scope>
    <source>
        <strain evidence="2">K377</strain>
    </source>
</reference>
<name>A0AAE2RIM3_AGRVI</name>
<comment type="caution">
    <text evidence="2">The sequence shown here is derived from an EMBL/GenBank/DDBJ whole genome shotgun (WGS) entry which is preliminary data.</text>
</comment>
<dbReference type="RefSeq" id="WP_156531848.1">
    <property type="nucleotide sequence ID" value="NZ_JACXXJ020000005.1"/>
</dbReference>
<protein>
    <submittedName>
        <fullName evidence="2">DedA family protein</fullName>
    </submittedName>
</protein>
<evidence type="ECO:0000313" key="3">
    <source>
        <dbReference type="Proteomes" id="UP000655037"/>
    </source>
</evidence>
<dbReference type="InterPro" id="IPR051311">
    <property type="entry name" value="DedA_domain"/>
</dbReference>
<feature type="transmembrane region" description="Helical" evidence="1">
    <location>
        <begin position="21"/>
        <end position="46"/>
    </location>
</feature>
<proteinExistence type="predicted"/>